<dbReference type="AlphaFoldDB" id="A0A4R2K7T1"/>
<proteinExistence type="predicted"/>
<evidence type="ECO:0000313" key="3">
    <source>
        <dbReference type="Proteomes" id="UP000295680"/>
    </source>
</evidence>
<feature type="compositionally biased region" description="Basic and acidic residues" evidence="1">
    <location>
        <begin position="201"/>
        <end position="213"/>
    </location>
</feature>
<accession>A0A4R2K7T1</accession>
<gene>
    <name evidence="2" type="ORF">EV192_102553</name>
</gene>
<dbReference type="EMBL" id="SLWS01000002">
    <property type="protein sequence ID" value="TCO62415.1"/>
    <property type="molecule type" value="Genomic_DNA"/>
</dbReference>
<comment type="caution">
    <text evidence="2">The sequence shown here is derived from an EMBL/GenBank/DDBJ whole genome shotgun (WGS) entry which is preliminary data.</text>
</comment>
<sequence length="427" mass="45945">MRFAVHGPAQWLEGSPRCHRPSGGDVASGVNVSMTSKPTGDALEYRLALAVAQRGVPTSRTLLRRVRGADLLDSAGRFVLQAGLKLPPAVGEDAPVDSRLLPDVAARLVGGPLRGAGHSSNIQVLYPDQIEPTGQVGRGLLHPVLTPIALTSSKNRDGSLDSCAPARTASATSKPTLQTLNASLFFWFQPGRLQEFAGGESGRDCDAPVHPDRPSVAGSGDRLRDHCESYVPPAGPVSSDPVGLCHDRHSARPLETNPPHLRHPQPSVPTVEPLNMLAFQANLSKSLIPANFAPRRCTTVAFEEATHSLGKVPQRLLLHGHAARSQPRKLRTRLGQLTGLLVIARRRGTTRCPMPVLLACEVPDKPGLGAVLQQTNFLVRRWGHAVTRHKMNASRQHGQDRIHLTTTKVMGLISVPDAGDPFDWKSQ</sequence>
<evidence type="ECO:0000256" key="1">
    <source>
        <dbReference type="SAM" id="MobiDB-lite"/>
    </source>
</evidence>
<keyword evidence="3" id="KW-1185">Reference proteome</keyword>
<organism evidence="2 3">
    <name type="scientific">Actinocrispum wychmicini</name>
    <dbReference type="NCBI Taxonomy" id="1213861"/>
    <lineage>
        <taxon>Bacteria</taxon>
        <taxon>Bacillati</taxon>
        <taxon>Actinomycetota</taxon>
        <taxon>Actinomycetes</taxon>
        <taxon>Pseudonocardiales</taxon>
        <taxon>Pseudonocardiaceae</taxon>
        <taxon>Actinocrispum</taxon>
    </lineage>
</organism>
<reference evidence="2 3" key="1">
    <citation type="submission" date="2019-03" db="EMBL/GenBank/DDBJ databases">
        <title>Genomic Encyclopedia of Type Strains, Phase IV (KMG-IV): sequencing the most valuable type-strain genomes for metagenomic binning, comparative biology and taxonomic classification.</title>
        <authorList>
            <person name="Goeker M."/>
        </authorList>
    </citation>
    <scope>NUCLEOTIDE SEQUENCE [LARGE SCALE GENOMIC DNA]</scope>
    <source>
        <strain evidence="2 3">DSM 45934</strain>
    </source>
</reference>
<protein>
    <submittedName>
        <fullName evidence="2">Uncharacterized protein</fullName>
    </submittedName>
</protein>
<name>A0A4R2K7T1_9PSEU</name>
<evidence type="ECO:0000313" key="2">
    <source>
        <dbReference type="EMBL" id="TCO62415.1"/>
    </source>
</evidence>
<feature type="region of interest" description="Disordered" evidence="1">
    <location>
        <begin position="199"/>
        <end position="223"/>
    </location>
</feature>
<dbReference type="Proteomes" id="UP000295680">
    <property type="component" value="Unassembled WGS sequence"/>
</dbReference>